<feature type="compositionally biased region" description="Basic and acidic residues" evidence="1">
    <location>
        <begin position="30"/>
        <end position="43"/>
    </location>
</feature>
<feature type="region of interest" description="Disordered" evidence="1">
    <location>
        <begin position="1"/>
        <end position="43"/>
    </location>
</feature>
<gene>
    <name evidence="2" type="ORF">VIT_00s0276g00020</name>
</gene>
<evidence type="ECO:0000313" key="3">
    <source>
        <dbReference type="Proteomes" id="UP000009183"/>
    </source>
</evidence>
<dbReference type="EMBL" id="FN596778">
    <property type="protein sequence ID" value="CCB62860.1"/>
    <property type="molecule type" value="Genomic_DNA"/>
</dbReference>
<dbReference type="InParanoid" id="F6I7E2"/>
<dbReference type="AlphaFoldDB" id="F6I7E2"/>
<dbReference type="Proteomes" id="UP000009183">
    <property type="component" value="Unassembled WGS sequence, unordered"/>
</dbReference>
<evidence type="ECO:0000313" key="2">
    <source>
        <dbReference type="EMBL" id="CCB62860.1"/>
    </source>
</evidence>
<dbReference type="HOGENOM" id="CLU_3243242_0_0_1"/>
<organism evidence="2 3">
    <name type="scientific">Vitis vinifera</name>
    <name type="common">Grape</name>
    <dbReference type="NCBI Taxonomy" id="29760"/>
    <lineage>
        <taxon>Eukaryota</taxon>
        <taxon>Viridiplantae</taxon>
        <taxon>Streptophyta</taxon>
        <taxon>Embryophyta</taxon>
        <taxon>Tracheophyta</taxon>
        <taxon>Spermatophyta</taxon>
        <taxon>Magnoliopsida</taxon>
        <taxon>eudicotyledons</taxon>
        <taxon>Gunneridae</taxon>
        <taxon>Pentapetalae</taxon>
        <taxon>rosids</taxon>
        <taxon>Vitales</taxon>
        <taxon>Vitaceae</taxon>
        <taxon>Viteae</taxon>
        <taxon>Vitis</taxon>
    </lineage>
</organism>
<evidence type="ECO:0000256" key="1">
    <source>
        <dbReference type="SAM" id="MobiDB-lite"/>
    </source>
</evidence>
<keyword evidence="3" id="KW-1185">Reference proteome</keyword>
<sequence length="43" mass="5151">MNPLEHGFGLVAGSTKERDRQHLCHLKHQLNREREKKREEEGR</sequence>
<accession>F6I7E2</accession>
<dbReference type="PaxDb" id="29760-VIT_00s0276g00020.t01"/>
<name>F6I7E2_VITVI</name>
<reference evidence="3" key="1">
    <citation type="journal article" date="2007" name="Nature">
        <title>The grapevine genome sequence suggests ancestral hexaploidization in major angiosperm phyla.</title>
        <authorList>
            <consortium name="The French-Italian Public Consortium for Grapevine Genome Characterization."/>
            <person name="Jaillon O."/>
            <person name="Aury J.-M."/>
            <person name="Noel B."/>
            <person name="Policriti A."/>
            <person name="Clepet C."/>
            <person name="Casagrande A."/>
            <person name="Choisne N."/>
            <person name="Aubourg S."/>
            <person name="Vitulo N."/>
            <person name="Jubin C."/>
            <person name="Vezzi A."/>
            <person name="Legeai F."/>
            <person name="Hugueney P."/>
            <person name="Dasilva C."/>
            <person name="Horner D."/>
            <person name="Mica E."/>
            <person name="Jublot D."/>
            <person name="Poulain J."/>
            <person name="Bruyere C."/>
            <person name="Billault A."/>
            <person name="Segurens B."/>
            <person name="Gouyvenoux M."/>
            <person name="Ugarte E."/>
            <person name="Cattonaro F."/>
            <person name="Anthouard V."/>
            <person name="Vico V."/>
            <person name="Del Fabbro C."/>
            <person name="Alaux M."/>
            <person name="Di Gaspero G."/>
            <person name="Dumas V."/>
            <person name="Felice N."/>
            <person name="Paillard S."/>
            <person name="Juman I."/>
            <person name="Moroldo M."/>
            <person name="Scalabrin S."/>
            <person name="Canaguier A."/>
            <person name="Le Clainche I."/>
            <person name="Malacrida G."/>
            <person name="Durand E."/>
            <person name="Pesole G."/>
            <person name="Laucou V."/>
            <person name="Chatelet P."/>
            <person name="Merdinoglu D."/>
            <person name="Delledonne M."/>
            <person name="Pezzotti M."/>
            <person name="Lecharny A."/>
            <person name="Scarpelli C."/>
            <person name="Artiguenave F."/>
            <person name="Pe M.E."/>
            <person name="Valle G."/>
            <person name="Morgante M."/>
            <person name="Caboche M."/>
            <person name="Adam-Blondon A.-F."/>
            <person name="Weissenbach J."/>
            <person name="Quetier F."/>
            <person name="Wincker P."/>
        </authorList>
    </citation>
    <scope>NUCLEOTIDE SEQUENCE [LARGE SCALE GENOMIC DNA]</scope>
    <source>
        <strain evidence="3">cv. Pinot noir / PN40024</strain>
    </source>
</reference>
<proteinExistence type="predicted"/>
<protein>
    <submittedName>
        <fullName evidence="2">Uncharacterized protein</fullName>
    </submittedName>
</protein>